<reference evidence="5" key="2">
    <citation type="journal article" date="2021" name="Syst. Appl. Microbiol.">
        <title>Roseomonas hellenica sp. nov., isolated from roots of wild-growing Alkanna tinctoria.</title>
        <authorList>
            <person name="Rat A."/>
            <person name="Naranjo H.D."/>
            <person name="Lebbe L."/>
            <person name="Cnockaert M."/>
            <person name="Krigas N."/>
            <person name="Grigoriadou K."/>
            <person name="Maloupa E."/>
            <person name="Willems A."/>
        </authorList>
    </citation>
    <scope>NUCLEOTIDE SEQUENCE</scope>
    <source>
        <strain evidence="5">LMG 31231</strain>
    </source>
</reference>
<dbReference type="Proteomes" id="UP001138751">
    <property type="component" value="Unassembled WGS sequence"/>
</dbReference>
<dbReference type="SUPFAM" id="SSF101898">
    <property type="entry name" value="NHL repeat"/>
    <property type="match status" value="1"/>
</dbReference>
<dbReference type="AlphaFoldDB" id="A0A9X9X0Y2"/>
<gene>
    <name evidence="5" type="ORF">GXW76_17920</name>
</gene>
<dbReference type="EMBL" id="JAAEDM010000058">
    <property type="protein sequence ID" value="MBR0673061.1"/>
    <property type="molecule type" value="Genomic_DNA"/>
</dbReference>
<keyword evidence="6" id="KW-1185">Reference proteome</keyword>
<evidence type="ECO:0000256" key="3">
    <source>
        <dbReference type="ARBA" id="ARBA00023180"/>
    </source>
</evidence>
<organism evidence="5 6">
    <name type="scientific">Neoroseomonas soli</name>
    <dbReference type="NCBI Taxonomy" id="1081025"/>
    <lineage>
        <taxon>Bacteria</taxon>
        <taxon>Pseudomonadati</taxon>
        <taxon>Pseudomonadota</taxon>
        <taxon>Alphaproteobacteria</taxon>
        <taxon>Acetobacterales</taxon>
        <taxon>Acetobacteraceae</taxon>
        <taxon>Neoroseomonas</taxon>
    </lineage>
</organism>
<evidence type="ECO:0000256" key="1">
    <source>
        <dbReference type="ARBA" id="ARBA00022729"/>
    </source>
</evidence>
<evidence type="ECO:0000313" key="5">
    <source>
        <dbReference type="EMBL" id="MBR0673061.1"/>
    </source>
</evidence>
<dbReference type="PANTHER" id="PTHR10680">
    <property type="entry name" value="PEPTIDYL-GLYCINE ALPHA-AMIDATING MONOOXYGENASE"/>
    <property type="match status" value="1"/>
</dbReference>
<dbReference type="PANTHER" id="PTHR10680:SF38">
    <property type="entry name" value="BLL1368 PROTEIN"/>
    <property type="match status" value="1"/>
</dbReference>
<keyword evidence="1" id="KW-0732">Signal</keyword>
<keyword evidence="3" id="KW-0325">Glycoprotein</keyword>
<evidence type="ECO:0000256" key="4">
    <source>
        <dbReference type="PROSITE-ProRule" id="PRU00504"/>
    </source>
</evidence>
<keyword evidence="2" id="KW-0677">Repeat</keyword>
<evidence type="ECO:0000313" key="6">
    <source>
        <dbReference type="Proteomes" id="UP001138751"/>
    </source>
</evidence>
<name>A0A9X9X0Y2_9PROT</name>
<dbReference type="PROSITE" id="PS51125">
    <property type="entry name" value="NHL"/>
    <property type="match status" value="1"/>
</dbReference>
<comment type="caution">
    <text evidence="5">The sequence shown here is derived from an EMBL/GenBank/DDBJ whole genome shotgun (WGS) entry which is preliminary data.</text>
</comment>
<feature type="repeat" description="NHL" evidence="4">
    <location>
        <begin position="163"/>
        <end position="202"/>
    </location>
</feature>
<dbReference type="InterPro" id="IPR011042">
    <property type="entry name" value="6-blade_b-propeller_TolB-like"/>
</dbReference>
<dbReference type="Pfam" id="PF01436">
    <property type="entry name" value="NHL"/>
    <property type="match status" value="1"/>
</dbReference>
<proteinExistence type="predicted"/>
<dbReference type="InterPro" id="IPR001258">
    <property type="entry name" value="NHL_repeat"/>
</dbReference>
<reference evidence="5" key="1">
    <citation type="submission" date="2020-01" db="EMBL/GenBank/DDBJ databases">
        <authorList>
            <person name="Rat A."/>
        </authorList>
    </citation>
    <scope>NUCLEOTIDE SEQUENCE</scope>
    <source>
        <strain evidence="5">LMG 31231</strain>
    </source>
</reference>
<sequence length="282" mass="30618">MARHDLFVRLGETLYRVERPWGEVPKGVGVPSDVACDAEGRVHVQLRQDPMADPEGPAVVVLSPEGRHIAAWGGAEVADGHMLSVHPDGRVFVVDRDAQEIIVFSREGKRLGGIGRRHRPGEPFNAPCDVAFGPDGSIYVADGYGASFVHRFSAEGTPMGRWGRPGDGPGEFSTPHSVWVLPDGRVTVADRENNRVQVFTPDGSWLADWTGHHKPMSVHGGPDGTLYVTDQVPRLSWLAPDGALIGRCRPVLNGAHGMWRGPDGRIFLSEQNPSRLTCLVPV</sequence>
<evidence type="ECO:0000256" key="2">
    <source>
        <dbReference type="ARBA" id="ARBA00022737"/>
    </source>
</evidence>
<accession>A0A9X9X0Y2</accession>
<protein>
    <submittedName>
        <fullName evidence="5">Peptidase</fullName>
    </submittedName>
</protein>
<dbReference type="Gene3D" id="2.120.10.30">
    <property type="entry name" value="TolB, C-terminal domain"/>
    <property type="match status" value="1"/>
</dbReference>
<dbReference type="RefSeq" id="WP_211863476.1">
    <property type="nucleotide sequence ID" value="NZ_JAAEDM010000058.1"/>
</dbReference>